<evidence type="ECO:0000256" key="3">
    <source>
        <dbReference type="SAM" id="MobiDB-lite"/>
    </source>
</evidence>
<feature type="region of interest" description="Disordered" evidence="3">
    <location>
        <begin position="1"/>
        <end position="20"/>
    </location>
</feature>
<dbReference type="Pfam" id="PF01613">
    <property type="entry name" value="Flavin_Reduct"/>
    <property type="match status" value="1"/>
</dbReference>
<name>A0ABS8JUQ5_9BURK</name>
<dbReference type="PANTHER" id="PTHR30466">
    <property type="entry name" value="FLAVIN REDUCTASE"/>
    <property type="match status" value="1"/>
</dbReference>
<evidence type="ECO:0000256" key="1">
    <source>
        <dbReference type="ARBA" id="ARBA00008898"/>
    </source>
</evidence>
<keyword evidence="6" id="KW-1185">Reference proteome</keyword>
<protein>
    <submittedName>
        <fullName evidence="5">Flavin reductase family protein</fullName>
    </submittedName>
</protein>
<dbReference type="InterPro" id="IPR012349">
    <property type="entry name" value="Split_barrel_FMN-bd"/>
</dbReference>
<evidence type="ECO:0000256" key="2">
    <source>
        <dbReference type="ARBA" id="ARBA00023002"/>
    </source>
</evidence>
<dbReference type="InterPro" id="IPR050268">
    <property type="entry name" value="NADH-dep_flavin_reductase"/>
</dbReference>
<gene>
    <name evidence="5" type="ORF">LJ656_13565</name>
</gene>
<organism evidence="5 6">
    <name type="scientific">Paraburkholderia sejongensis</name>
    <dbReference type="NCBI Taxonomy" id="2886946"/>
    <lineage>
        <taxon>Bacteria</taxon>
        <taxon>Pseudomonadati</taxon>
        <taxon>Pseudomonadota</taxon>
        <taxon>Betaproteobacteria</taxon>
        <taxon>Burkholderiales</taxon>
        <taxon>Burkholderiaceae</taxon>
        <taxon>Paraburkholderia</taxon>
    </lineage>
</organism>
<dbReference type="RefSeq" id="WP_230509923.1">
    <property type="nucleotide sequence ID" value="NZ_JAJITD010000006.1"/>
</dbReference>
<comment type="similarity">
    <text evidence="1">Belongs to the non-flavoprotein flavin reductase family.</text>
</comment>
<reference evidence="5 6" key="1">
    <citation type="submission" date="2021-11" db="EMBL/GenBank/DDBJ databases">
        <authorList>
            <person name="Oh E.-T."/>
            <person name="Kim S.-B."/>
        </authorList>
    </citation>
    <scope>NUCLEOTIDE SEQUENCE [LARGE SCALE GENOMIC DNA]</scope>
    <source>
        <strain evidence="5 6">MMS20-SJTR3</strain>
    </source>
</reference>
<comment type="caution">
    <text evidence="5">The sequence shown here is derived from an EMBL/GenBank/DDBJ whole genome shotgun (WGS) entry which is preliminary data.</text>
</comment>
<dbReference type="InterPro" id="IPR002563">
    <property type="entry name" value="Flavin_Rdtase-like_dom"/>
</dbReference>
<evidence type="ECO:0000259" key="4">
    <source>
        <dbReference type="SMART" id="SM00903"/>
    </source>
</evidence>
<accession>A0ABS8JUQ5</accession>
<dbReference type="SMART" id="SM00903">
    <property type="entry name" value="Flavin_Reduct"/>
    <property type="match status" value="1"/>
</dbReference>
<feature type="domain" description="Flavin reductase like" evidence="4">
    <location>
        <begin position="36"/>
        <end position="179"/>
    </location>
</feature>
<dbReference type="Proteomes" id="UP001431019">
    <property type="component" value="Unassembled WGS sequence"/>
</dbReference>
<dbReference type="Gene3D" id="2.30.110.10">
    <property type="entry name" value="Electron Transport, Fmn-binding Protein, Chain A"/>
    <property type="match status" value="1"/>
</dbReference>
<dbReference type="PANTHER" id="PTHR30466:SF11">
    <property type="entry name" value="FLAVIN-DEPENDENT MONOOXYGENASE, REDUCTASE SUBUNIT HSAB"/>
    <property type="match status" value="1"/>
</dbReference>
<sequence length="187" mass="19640">MSQALEAPTVTPTATPPAAAAPDDLAHALRQLRNAFGQYPTGVTVITAAARDGRKIGLTANSFASLSLDPPLVLWSIGKNSPSCADFVDAGHFAINVLAEHQIELSRRFAKPAPDKYVGVACRESLGGTMVLDGCSAHFVCRNLAQHEGGDHLIFVGQIEHFEVGGHAPLVFHLGQYGAVADHPALA</sequence>
<keyword evidence="2" id="KW-0560">Oxidoreductase</keyword>
<proteinExistence type="inferred from homology"/>
<evidence type="ECO:0000313" key="5">
    <source>
        <dbReference type="EMBL" id="MCC8393617.1"/>
    </source>
</evidence>
<dbReference type="SUPFAM" id="SSF50475">
    <property type="entry name" value="FMN-binding split barrel"/>
    <property type="match status" value="1"/>
</dbReference>
<evidence type="ECO:0000313" key="6">
    <source>
        <dbReference type="Proteomes" id="UP001431019"/>
    </source>
</evidence>
<dbReference type="EMBL" id="JAJITD010000006">
    <property type="protein sequence ID" value="MCC8393617.1"/>
    <property type="molecule type" value="Genomic_DNA"/>
</dbReference>
<feature type="compositionally biased region" description="Low complexity" evidence="3">
    <location>
        <begin position="7"/>
        <end position="20"/>
    </location>
</feature>